<comment type="caution">
    <text evidence="1">The sequence shown here is derived from an EMBL/GenBank/DDBJ whole genome shotgun (WGS) entry which is preliminary data.</text>
</comment>
<reference evidence="1 2" key="1">
    <citation type="submission" date="2023-07" db="EMBL/GenBank/DDBJ databases">
        <title>Sorghum-associated microbial communities from plants grown in Nebraska, USA.</title>
        <authorList>
            <person name="Schachtman D."/>
        </authorList>
    </citation>
    <scope>NUCLEOTIDE SEQUENCE [LARGE SCALE GENOMIC DNA]</scope>
    <source>
        <strain evidence="1 2">BE124</strain>
    </source>
</reference>
<evidence type="ECO:0000313" key="2">
    <source>
        <dbReference type="Proteomes" id="UP001261871"/>
    </source>
</evidence>
<evidence type="ECO:0000313" key="1">
    <source>
        <dbReference type="EMBL" id="MDR6844009.1"/>
    </source>
</evidence>
<proteinExistence type="predicted"/>
<keyword evidence="2" id="KW-1185">Reference proteome</keyword>
<evidence type="ECO:0008006" key="3">
    <source>
        <dbReference type="Google" id="ProtNLM"/>
    </source>
</evidence>
<dbReference type="EMBL" id="JAVDTX010000001">
    <property type="protein sequence ID" value="MDR6844009.1"/>
    <property type="molecule type" value="Genomic_DNA"/>
</dbReference>
<organism evidence="1 2">
    <name type="scientific">Flavobacterium granuli</name>
    <dbReference type="NCBI Taxonomy" id="280093"/>
    <lineage>
        <taxon>Bacteria</taxon>
        <taxon>Pseudomonadati</taxon>
        <taxon>Bacteroidota</taxon>
        <taxon>Flavobacteriia</taxon>
        <taxon>Flavobacteriales</taxon>
        <taxon>Flavobacteriaceae</taxon>
        <taxon>Flavobacterium</taxon>
    </lineage>
</organism>
<accession>A0ABU1S1K0</accession>
<dbReference type="RefSeq" id="WP_310003965.1">
    <property type="nucleotide sequence ID" value="NZ_JAVDTX010000001.1"/>
</dbReference>
<name>A0ABU1S1K0_9FLAO</name>
<sequence length="394" mass="44491">MFLNKITFLLLICFIINGCTEPYILETNTYEEALVVEATITNELKKQEITLSKTSKLEDIEIKVESGADVYITDNTGIRYDFEEESGKYISTSEFQAIPGREYRLNITTSDGRSFESSTENLPPINPMKDVKAIVETKDSIRGVAIHANSEDPTNNAKYYRYEYEETYKIVAPRWNSMKAIIVPGVTPSSNPTIELIPNSVDTRVCYTTKNSTDIILTSTAEQNKNQVDIPVRFISSQNSIISHRYSILVTQYVENLAAYTYYKTLKKISDSGSLLSPLQPGFLYGNIKSTINPNDKIIGYFEVASVSSKRIYFNYKDLFPLDPLPPYYTECEQMALNFCFVGIGCDGDNLVYGFSNNTITYIRNTGITYIVNPAPCGDCTTFSSNIKPLFWED</sequence>
<gene>
    <name evidence="1" type="ORF">J2W95_000689</name>
</gene>
<dbReference type="Proteomes" id="UP001261871">
    <property type="component" value="Unassembled WGS sequence"/>
</dbReference>
<protein>
    <recommendedName>
        <fullName evidence="3">DUF4249 domain-containing protein</fullName>
    </recommendedName>
</protein>
<dbReference type="InterPro" id="IPR025345">
    <property type="entry name" value="DUF4249"/>
</dbReference>
<dbReference type="Pfam" id="PF14054">
    <property type="entry name" value="DUF4249"/>
    <property type="match status" value="1"/>
</dbReference>